<dbReference type="Proteomes" id="UP001060164">
    <property type="component" value="Chromosome"/>
</dbReference>
<dbReference type="Pfam" id="PF01261">
    <property type="entry name" value="AP_endonuc_2"/>
    <property type="match status" value="1"/>
</dbReference>
<dbReference type="GO" id="GO:0016853">
    <property type="term" value="F:isomerase activity"/>
    <property type="evidence" value="ECO:0007669"/>
    <property type="project" value="UniProtKB-KW"/>
</dbReference>
<accession>A0ABY5VIL0</accession>
<sequence length="305" mass="33999">MVYSAAAWAFDWEPPCVDAINAIAGLGFQGVELRIQGREELKYYNDETNKSLRALMDSKDLRLTNLNFTPEGASSPIAEERALAVKDFETVITAATQLGTQLITLGPSYPGEMTCVDEHYRPSMQVWNMDIPDGLDLVKNYEEYLDTVKSFASLCREHGLKLAIETVPYAWARNTDAVLRLLEQPGLEDVGVTYDVANISMIGEVAEIFVYRVNSRIYNVQMADNHGANNVHWRPGKGKNDFNAIVCALHDVGYEGPVCLELSDAEGAGRSPRGLYNPHGDYEKLCRSHRLAVAELERIYCEEGL</sequence>
<proteinExistence type="predicted"/>
<evidence type="ECO:0000313" key="2">
    <source>
        <dbReference type="EMBL" id="UWP59373.1"/>
    </source>
</evidence>
<name>A0ABY5VIL0_9FIRM</name>
<gene>
    <name evidence="2" type="ORF">NQ502_18775</name>
</gene>
<dbReference type="EMBL" id="CP102290">
    <property type="protein sequence ID" value="UWP59373.1"/>
    <property type="molecule type" value="Genomic_DNA"/>
</dbReference>
<dbReference type="InterPro" id="IPR036237">
    <property type="entry name" value="Xyl_isomerase-like_sf"/>
</dbReference>
<dbReference type="PANTHER" id="PTHR12110">
    <property type="entry name" value="HYDROXYPYRUVATE ISOMERASE"/>
    <property type="match status" value="1"/>
</dbReference>
<feature type="domain" description="Xylose isomerase-like TIM barrel" evidence="1">
    <location>
        <begin position="21"/>
        <end position="266"/>
    </location>
</feature>
<dbReference type="InterPro" id="IPR050312">
    <property type="entry name" value="IolE/XylAMocC-like"/>
</dbReference>
<dbReference type="RefSeq" id="WP_028527990.1">
    <property type="nucleotide sequence ID" value="NZ_CABLBR010000006.1"/>
</dbReference>
<reference evidence="2" key="1">
    <citation type="journal article" date="2022" name="Cell">
        <title>Design, construction, and in vivo augmentation of a complex gut microbiome.</title>
        <authorList>
            <person name="Cheng A.G."/>
            <person name="Ho P.Y."/>
            <person name="Aranda-Diaz A."/>
            <person name="Jain S."/>
            <person name="Yu F.B."/>
            <person name="Meng X."/>
            <person name="Wang M."/>
            <person name="Iakiviak M."/>
            <person name="Nagashima K."/>
            <person name="Zhao A."/>
            <person name="Murugkar P."/>
            <person name="Patil A."/>
            <person name="Atabakhsh K."/>
            <person name="Weakley A."/>
            <person name="Yan J."/>
            <person name="Brumbaugh A.R."/>
            <person name="Higginbottom S."/>
            <person name="Dimas A."/>
            <person name="Shiver A.L."/>
            <person name="Deutschbauer A."/>
            <person name="Neff N."/>
            <person name="Sonnenburg J.L."/>
            <person name="Huang K.C."/>
            <person name="Fischbach M.A."/>
        </authorList>
    </citation>
    <scope>NUCLEOTIDE SEQUENCE</scope>
    <source>
        <strain evidence="2">DSM 19829</strain>
    </source>
</reference>
<dbReference type="PANTHER" id="PTHR12110:SF21">
    <property type="entry name" value="XYLOSE ISOMERASE-LIKE TIM BARREL DOMAIN-CONTAINING PROTEIN"/>
    <property type="match status" value="1"/>
</dbReference>
<dbReference type="Gene3D" id="3.20.20.150">
    <property type="entry name" value="Divalent-metal-dependent TIM barrel enzymes"/>
    <property type="match status" value="1"/>
</dbReference>
<organism evidence="2 3">
    <name type="scientific">Ruminococcus gauvreauii</name>
    <dbReference type="NCBI Taxonomy" id="438033"/>
    <lineage>
        <taxon>Bacteria</taxon>
        <taxon>Bacillati</taxon>
        <taxon>Bacillota</taxon>
        <taxon>Clostridia</taxon>
        <taxon>Eubacteriales</taxon>
        <taxon>Oscillospiraceae</taxon>
        <taxon>Ruminococcus</taxon>
    </lineage>
</organism>
<dbReference type="InterPro" id="IPR013022">
    <property type="entry name" value="Xyl_isomerase-like_TIM-brl"/>
</dbReference>
<keyword evidence="3" id="KW-1185">Reference proteome</keyword>
<evidence type="ECO:0000313" key="3">
    <source>
        <dbReference type="Proteomes" id="UP001060164"/>
    </source>
</evidence>
<dbReference type="SUPFAM" id="SSF51658">
    <property type="entry name" value="Xylose isomerase-like"/>
    <property type="match status" value="1"/>
</dbReference>
<evidence type="ECO:0000259" key="1">
    <source>
        <dbReference type="Pfam" id="PF01261"/>
    </source>
</evidence>
<keyword evidence="2" id="KW-0413">Isomerase</keyword>
<protein>
    <submittedName>
        <fullName evidence="2">Sugar phosphate isomerase/epimerase</fullName>
    </submittedName>
</protein>